<evidence type="ECO:0000313" key="1">
    <source>
        <dbReference type="EMBL" id="WOJ93672.1"/>
    </source>
</evidence>
<sequence length="73" mass="8079">MQTSPDDFFADLVSYRQAAALMGMKPGSLAVAVCKGRVPLTRYRRGKETHFSKKEIAAVMQRRAIPAPLQANE</sequence>
<reference evidence="1 2" key="1">
    <citation type="submission" date="2023-10" db="EMBL/GenBank/DDBJ databases">
        <title>Two novel species belonging to the OM43/NOR5 clade.</title>
        <authorList>
            <person name="Park M."/>
        </authorList>
    </citation>
    <scope>NUCLEOTIDE SEQUENCE [LARGE SCALE GENOMIC DNA]</scope>
    <source>
        <strain evidence="1 2">IMCC43200</strain>
    </source>
</reference>
<organism evidence="1 2">
    <name type="scientific">Congregibacter variabilis</name>
    <dbReference type="NCBI Taxonomy" id="3081200"/>
    <lineage>
        <taxon>Bacteria</taxon>
        <taxon>Pseudomonadati</taxon>
        <taxon>Pseudomonadota</taxon>
        <taxon>Gammaproteobacteria</taxon>
        <taxon>Cellvibrionales</taxon>
        <taxon>Halieaceae</taxon>
        <taxon>Congregibacter</taxon>
    </lineage>
</organism>
<evidence type="ECO:0008006" key="3">
    <source>
        <dbReference type="Google" id="ProtNLM"/>
    </source>
</evidence>
<keyword evidence="2" id="KW-1185">Reference proteome</keyword>
<dbReference type="Proteomes" id="UP001626537">
    <property type="component" value="Chromosome"/>
</dbReference>
<name>A0ABZ0I2E2_9GAMM</name>
<dbReference type="EMBL" id="CP136864">
    <property type="protein sequence ID" value="WOJ93672.1"/>
    <property type="molecule type" value="Genomic_DNA"/>
</dbReference>
<proteinExistence type="predicted"/>
<gene>
    <name evidence="1" type="ORF">R0135_00545</name>
</gene>
<protein>
    <recommendedName>
        <fullName evidence="3">Helix-turn-helix domain-containing protein</fullName>
    </recommendedName>
</protein>
<evidence type="ECO:0000313" key="2">
    <source>
        <dbReference type="Proteomes" id="UP001626537"/>
    </source>
</evidence>
<accession>A0ABZ0I2E2</accession>
<dbReference type="RefSeq" id="WP_407348316.1">
    <property type="nucleotide sequence ID" value="NZ_CP136864.1"/>
</dbReference>